<dbReference type="EMBL" id="CP001850">
    <property type="protein sequence ID" value="ADC91220.1"/>
    <property type="molecule type" value="Genomic_DNA"/>
</dbReference>
<dbReference type="Gene3D" id="1.20.58.1000">
    <property type="entry name" value="Metal-sensitive repressor, helix protomer"/>
    <property type="match status" value="1"/>
</dbReference>
<name>D3R102_MAGIU</name>
<evidence type="ECO:0000313" key="3">
    <source>
        <dbReference type="Proteomes" id="UP000008234"/>
    </source>
</evidence>
<dbReference type="Pfam" id="PF02583">
    <property type="entry name" value="Trns_repr_metal"/>
    <property type="match status" value="1"/>
</dbReference>
<organism evidence="2 3">
    <name type="scientific">Mageeibacillus indolicus (strain UPII9-5)</name>
    <name type="common">Clostridiales genomosp. BVAB3 (strain UPII9-5)</name>
    <dbReference type="NCBI Taxonomy" id="699246"/>
    <lineage>
        <taxon>Bacteria</taxon>
        <taxon>Bacillati</taxon>
        <taxon>Bacillota</taxon>
        <taxon>Clostridia</taxon>
        <taxon>Eubacteriales</taxon>
        <taxon>Oscillospiraceae</taxon>
        <taxon>Mageeibacillus</taxon>
    </lineage>
</organism>
<feature type="region of interest" description="Disordered" evidence="1">
    <location>
        <begin position="44"/>
        <end position="65"/>
    </location>
</feature>
<proteinExistence type="predicted"/>
<accession>D3R102</accession>
<dbReference type="KEGG" id="clo:HMPREF0868_0534"/>
<protein>
    <submittedName>
        <fullName evidence="2">Uncharacterized protein</fullName>
    </submittedName>
</protein>
<reference evidence="3" key="1">
    <citation type="submission" date="2009-12" db="EMBL/GenBank/DDBJ databases">
        <title>Sequence of Clostridiales genomosp. BVAB3 str. UPII9-5.</title>
        <authorList>
            <person name="Madupu R."/>
            <person name="Durkin A.S."/>
            <person name="Torralba M."/>
            <person name="Methe B."/>
            <person name="Sutton G.G."/>
            <person name="Strausberg R.L."/>
            <person name="Nelson K.E."/>
        </authorList>
    </citation>
    <scope>NUCLEOTIDE SEQUENCE [LARGE SCALE GENOMIC DNA]</scope>
    <source>
        <strain evidence="3">UPII9-5</strain>
    </source>
</reference>
<dbReference type="eggNOG" id="COG1937">
    <property type="taxonomic scope" value="Bacteria"/>
</dbReference>
<dbReference type="STRING" id="699246.HMPREF0868_0534"/>
<dbReference type="PANTHER" id="PTHR33677">
    <property type="entry name" value="TRANSCRIPTIONAL REPRESSOR FRMR-RELATED"/>
    <property type="match status" value="1"/>
</dbReference>
<evidence type="ECO:0000256" key="1">
    <source>
        <dbReference type="SAM" id="MobiDB-lite"/>
    </source>
</evidence>
<keyword evidence="3" id="KW-1185">Reference proteome</keyword>
<dbReference type="HOGENOM" id="CLU_1756635_0_0_9"/>
<dbReference type="AlphaFoldDB" id="D3R102"/>
<dbReference type="GO" id="GO:0046872">
    <property type="term" value="F:metal ion binding"/>
    <property type="evidence" value="ECO:0007669"/>
    <property type="project" value="InterPro"/>
</dbReference>
<dbReference type="PANTHER" id="PTHR33677:SF3">
    <property type="entry name" value="COPPER-SENSING TRANSCRIPTIONAL REPRESSOR RICR"/>
    <property type="match status" value="1"/>
</dbReference>
<gene>
    <name evidence="2" type="ordered locus">HMPREF0868_0534</name>
</gene>
<dbReference type="InterPro" id="IPR003735">
    <property type="entry name" value="Metal_Tscrpt_repr"/>
</dbReference>
<dbReference type="CDD" id="cd10158">
    <property type="entry name" value="CsoR-like_DUF156_1"/>
    <property type="match status" value="1"/>
</dbReference>
<dbReference type="Proteomes" id="UP000008234">
    <property type="component" value="Chromosome"/>
</dbReference>
<sequence length="148" mass="16416">MKSLTQINNTDDGGSTMILKSSIHTNFGKLHLKPINLKRLHSLQSRPKTSAPRAHSHHHTHSPEHLKAVQNRLARIAGHVKAVQNMVAEDRDCPEILIQLSAIKSAINGVCEIILQEHINHCVIEAVKADDTEAINELSKAIRQLLSK</sequence>
<dbReference type="GO" id="GO:0003677">
    <property type="term" value="F:DNA binding"/>
    <property type="evidence" value="ECO:0007669"/>
    <property type="project" value="InterPro"/>
</dbReference>
<dbReference type="InterPro" id="IPR038390">
    <property type="entry name" value="Metal_Tscrpt_repr_sf"/>
</dbReference>
<evidence type="ECO:0000313" key="2">
    <source>
        <dbReference type="EMBL" id="ADC91220.1"/>
    </source>
</evidence>
<dbReference type="GO" id="GO:0045892">
    <property type="term" value="P:negative regulation of DNA-templated transcription"/>
    <property type="evidence" value="ECO:0007669"/>
    <property type="project" value="UniProtKB-ARBA"/>
</dbReference>